<dbReference type="EMBL" id="CP031045">
    <property type="protein sequence ID" value="QDZ24089.1"/>
    <property type="molecule type" value="Genomic_DNA"/>
</dbReference>
<feature type="region of interest" description="Disordered" evidence="1">
    <location>
        <begin position="275"/>
        <end position="299"/>
    </location>
</feature>
<evidence type="ECO:0000313" key="2">
    <source>
        <dbReference type="EMBL" id="QDZ24089.1"/>
    </source>
</evidence>
<reference evidence="2 3" key="1">
    <citation type="submission" date="2018-07" db="EMBL/GenBank/DDBJ databases">
        <title>The complete nuclear genome of the prasinophyte Chloropicon primus (CCMP1205).</title>
        <authorList>
            <person name="Pombert J.-F."/>
            <person name="Otis C."/>
            <person name="Turmel M."/>
            <person name="Lemieux C."/>
        </authorList>
    </citation>
    <scope>NUCLEOTIDE SEQUENCE [LARGE SCALE GENOMIC DNA]</scope>
    <source>
        <strain evidence="2 3">CCMP1205</strain>
    </source>
</reference>
<feature type="compositionally biased region" description="Basic residues" evidence="1">
    <location>
        <begin position="281"/>
        <end position="299"/>
    </location>
</feature>
<evidence type="ECO:0000256" key="1">
    <source>
        <dbReference type="SAM" id="MobiDB-lite"/>
    </source>
</evidence>
<feature type="region of interest" description="Disordered" evidence="1">
    <location>
        <begin position="1"/>
        <end position="71"/>
    </location>
</feature>
<keyword evidence="3" id="KW-1185">Reference proteome</keyword>
<name>A0A5B8MU40_9CHLO</name>
<gene>
    <name evidence="2" type="ORF">A3770_12p66070</name>
</gene>
<dbReference type="Gene3D" id="3.30.900.20">
    <property type="match status" value="1"/>
</dbReference>
<evidence type="ECO:0000313" key="3">
    <source>
        <dbReference type="Proteomes" id="UP000316726"/>
    </source>
</evidence>
<sequence length="372" mass="41128">MVRVVRDRAAAKAEALSRERERRARAKAFSSSGRRPRRDGGDGTVEERSLNIHNDDDDDDEVDEVKEEERRTHVVYLPESATREEVKGEESSGWFRNDAFSFVSCEVFKFLLYMRGLIPDMYDTLVQDHERERERRLQLEQRGEGTVGRLHRSMAGARSSSKFTRFRQKSSQVLKCLSQQEVFLGGSGEPPGGSGEAVGSMCEVLYIFGASVRKPIEAYLLRASCSPALEPPASPAAGTRGGGGASGTRRSLLSFLAKVNRTLVTAIMGLEDEKRQVGAGSHKRRRRGDPGGRKRKEIPKRCKVHVLVRTSGGDQGRRLDGFFPQVGVNLGALSPLVISIKPKGDERERAEGTPETQMGGWLQCATVLQGIQ</sequence>
<proteinExistence type="predicted"/>
<organism evidence="2 3">
    <name type="scientific">Chloropicon primus</name>
    <dbReference type="NCBI Taxonomy" id="1764295"/>
    <lineage>
        <taxon>Eukaryota</taxon>
        <taxon>Viridiplantae</taxon>
        <taxon>Chlorophyta</taxon>
        <taxon>Chloropicophyceae</taxon>
        <taxon>Chloropicales</taxon>
        <taxon>Chloropicaceae</taxon>
        <taxon>Chloropicon</taxon>
    </lineage>
</organism>
<accession>A0A5B8MU40</accession>
<dbReference type="InterPro" id="IPR053729">
    <property type="entry name" value="MAD2L1BP_domain_sf"/>
</dbReference>
<feature type="compositionally biased region" description="Acidic residues" evidence="1">
    <location>
        <begin position="55"/>
        <end position="66"/>
    </location>
</feature>
<protein>
    <submittedName>
        <fullName evidence="2">Uncharacterized protein</fullName>
    </submittedName>
</protein>
<feature type="compositionally biased region" description="Basic and acidic residues" evidence="1">
    <location>
        <begin position="1"/>
        <end position="22"/>
    </location>
</feature>
<feature type="compositionally biased region" description="Basic and acidic residues" evidence="1">
    <location>
        <begin position="38"/>
        <end position="54"/>
    </location>
</feature>
<dbReference type="AlphaFoldDB" id="A0A5B8MU40"/>
<dbReference type="Proteomes" id="UP000316726">
    <property type="component" value="Chromosome 12"/>
</dbReference>